<keyword evidence="9" id="KW-0460">Magnesium</keyword>
<dbReference type="GO" id="GO:0005524">
    <property type="term" value="F:ATP binding"/>
    <property type="evidence" value="ECO:0007669"/>
    <property type="project" value="UniProtKB-KW"/>
</dbReference>
<evidence type="ECO:0000313" key="12">
    <source>
        <dbReference type="Proteomes" id="UP000886786"/>
    </source>
</evidence>
<dbReference type="CDD" id="cd05150">
    <property type="entry name" value="APH"/>
    <property type="match status" value="1"/>
</dbReference>
<protein>
    <submittedName>
        <fullName evidence="11">Aminoglycoside 3'-phosphotransferase</fullName>
    </submittedName>
</protein>
<evidence type="ECO:0000256" key="7">
    <source>
        <dbReference type="PIRNR" id="PIRNR000706"/>
    </source>
</evidence>
<proteinExistence type="inferred from homology"/>
<dbReference type="InterPro" id="IPR024165">
    <property type="entry name" value="Kan/Strep_kinase"/>
</dbReference>
<dbReference type="PIRSF" id="PIRSF000706">
    <property type="entry name" value="Kanamycin_kin"/>
    <property type="match status" value="1"/>
</dbReference>
<comment type="similarity">
    <text evidence="1 7">Belongs to the aminoglycoside phosphotransferase family.</text>
</comment>
<feature type="domain" description="Aminoglycoside phosphotransferase" evidence="10">
    <location>
        <begin position="29"/>
        <end position="234"/>
    </location>
</feature>
<evidence type="ECO:0000313" key="11">
    <source>
        <dbReference type="EMBL" id="HIQ90223.1"/>
    </source>
</evidence>
<reference evidence="11" key="1">
    <citation type="submission" date="2020-10" db="EMBL/GenBank/DDBJ databases">
        <authorList>
            <person name="Gilroy R."/>
        </authorList>
    </citation>
    <scope>NUCLEOTIDE SEQUENCE</scope>
    <source>
        <strain evidence="11">CHK147-3167</strain>
    </source>
</reference>
<dbReference type="InterPro" id="IPR002575">
    <property type="entry name" value="Aminoglycoside_PTrfase"/>
</dbReference>
<evidence type="ECO:0000256" key="9">
    <source>
        <dbReference type="PIRSR" id="PIRSR000706-2"/>
    </source>
</evidence>
<dbReference type="EMBL" id="DVFV01000025">
    <property type="protein sequence ID" value="HIQ90223.1"/>
    <property type="molecule type" value="Genomic_DNA"/>
</dbReference>
<keyword evidence="6 7" id="KW-0046">Antibiotic resistance</keyword>
<dbReference type="PANTHER" id="PTHR21310:SF41">
    <property type="entry name" value="3'-PHOSPHOTRANSFERASE, PUTATIVE-RELATED"/>
    <property type="match status" value="1"/>
</dbReference>
<keyword evidence="3 7" id="KW-0547">Nucleotide-binding</keyword>
<evidence type="ECO:0000256" key="1">
    <source>
        <dbReference type="ARBA" id="ARBA00006219"/>
    </source>
</evidence>
<comment type="caution">
    <text evidence="11">The sequence shown here is derived from an EMBL/GenBank/DDBJ whole genome shotgun (WGS) entry which is preliminary data.</text>
</comment>
<accession>A0A9D0ZQB4</accession>
<dbReference type="InterPro" id="IPR051678">
    <property type="entry name" value="AGP_Transferase"/>
</dbReference>
<evidence type="ECO:0000256" key="3">
    <source>
        <dbReference type="ARBA" id="ARBA00022741"/>
    </source>
</evidence>
<sequence length="258" mass="30148">MKFKYTLSKDVLEFVKDAKLKDVNIGCSDSQVVEIHKNEKIYFLKIMKSGLLENEYKRLKWLQDKLPVPQVIMYSQENGNDYLITLKMHGEMLCSDYYINNPDIAIKVLVEAFNNLYSVDISNCPFDVSNNYKLSLVRERVKKGLVSTSDLKKDTIKKFGTVNNLLSFLEENRPKEELTFSHGDTSLPNIFAEKDKFEGFIDTGDCGIADKWFDLAICEKSIRRNYGDKYVKKFYDELNIKRDEGIVNYYLYMMELYP</sequence>
<evidence type="ECO:0000256" key="8">
    <source>
        <dbReference type="PIRSR" id="PIRSR000706-1"/>
    </source>
</evidence>
<dbReference type="Proteomes" id="UP000886786">
    <property type="component" value="Unassembled WGS sequence"/>
</dbReference>
<reference evidence="11" key="2">
    <citation type="journal article" date="2021" name="PeerJ">
        <title>Extensive microbial diversity within the chicken gut microbiome revealed by metagenomics and culture.</title>
        <authorList>
            <person name="Gilroy R."/>
            <person name="Ravi A."/>
            <person name="Getino M."/>
            <person name="Pursley I."/>
            <person name="Horton D.L."/>
            <person name="Alikhan N.F."/>
            <person name="Baker D."/>
            <person name="Gharbi K."/>
            <person name="Hall N."/>
            <person name="Watson M."/>
            <person name="Adriaenssens E.M."/>
            <person name="Foster-Nyarko E."/>
            <person name="Jarju S."/>
            <person name="Secka A."/>
            <person name="Antonio M."/>
            <person name="Oren A."/>
            <person name="Chaudhuri R.R."/>
            <person name="La Ragione R."/>
            <person name="Hildebrand F."/>
            <person name="Pallen M.J."/>
        </authorList>
    </citation>
    <scope>NUCLEOTIDE SEQUENCE</scope>
    <source>
        <strain evidence="11">CHK147-3167</strain>
    </source>
</reference>
<dbReference type="GO" id="GO:0046677">
    <property type="term" value="P:response to antibiotic"/>
    <property type="evidence" value="ECO:0007669"/>
    <property type="project" value="UniProtKB-KW"/>
</dbReference>
<dbReference type="SUPFAM" id="SSF56112">
    <property type="entry name" value="Protein kinase-like (PK-like)"/>
    <property type="match status" value="1"/>
</dbReference>
<feature type="binding site" evidence="9">
    <location>
        <position position="189"/>
    </location>
    <ligand>
        <name>Mg(2+)</name>
        <dbReference type="ChEBI" id="CHEBI:18420"/>
    </ligand>
</feature>
<organism evidence="11 12">
    <name type="scientific">Candidatus Coprosoma intestinipullorum</name>
    <dbReference type="NCBI Taxonomy" id="2840752"/>
    <lineage>
        <taxon>Bacteria</taxon>
        <taxon>Bacillati</taxon>
        <taxon>Bacillota</taxon>
        <taxon>Bacillota incertae sedis</taxon>
        <taxon>Candidatus Coprosoma</taxon>
    </lineage>
</organism>
<evidence type="ECO:0000259" key="10">
    <source>
        <dbReference type="Pfam" id="PF01636"/>
    </source>
</evidence>
<dbReference type="Pfam" id="PF01636">
    <property type="entry name" value="APH"/>
    <property type="match status" value="1"/>
</dbReference>
<keyword evidence="4 7" id="KW-0418">Kinase</keyword>
<keyword evidence="2 7" id="KW-0808">Transferase</keyword>
<dbReference type="GO" id="GO:0016773">
    <property type="term" value="F:phosphotransferase activity, alcohol group as acceptor"/>
    <property type="evidence" value="ECO:0007669"/>
    <property type="project" value="InterPro"/>
</dbReference>
<keyword evidence="5 7" id="KW-0067">ATP-binding</keyword>
<gene>
    <name evidence="11" type="ORF">IAB27_01150</name>
</gene>
<dbReference type="InterPro" id="IPR011009">
    <property type="entry name" value="Kinase-like_dom_sf"/>
</dbReference>
<dbReference type="Gene3D" id="3.90.1200.10">
    <property type="match status" value="1"/>
</dbReference>
<dbReference type="PANTHER" id="PTHR21310">
    <property type="entry name" value="AMINOGLYCOSIDE PHOSPHOTRANSFERASE-RELATED-RELATED"/>
    <property type="match status" value="1"/>
</dbReference>
<evidence type="ECO:0000256" key="4">
    <source>
        <dbReference type="ARBA" id="ARBA00022777"/>
    </source>
</evidence>
<dbReference type="NCBIfam" id="NF033068">
    <property type="entry name" value="APH_3p"/>
    <property type="match status" value="1"/>
</dbReference>
<dbReference type="GO" id="GO:0046872">
    <property type="term" value="F:metal ion binding"/>
    <property type="evidence" value="ECO:0007669"/>
    <property type="project" value="UniProtKB-KW"/>
</dbReference>
<feature type="binding site" evidence="9">
    <location>
        <position position="202"/>
    </location>
    <ligand>
        <name>Mg(2+)</name>
        <dbReference type="ChEBI" id="CHEBI:18420"/>
    </ligand>
</feature>
<feature type="active site" description="Proton acceptor" evidence="8">
    <location>
        <position position="184"/>
    </location>
</feature>
<evidence type="ECO:0000256" key="2">
    <source>
        <dbReference type="ARBA" id="ARBA00022679"/>
    </source>
</evidence>
<keyword evidence="9" id="KW-0479">Metal-binding</keyword>
<dbReference type="GO" id="GO:0016301">
    <property type="term" value="F:kinase activity"/>
    <property type="evidence" value="ECO:0007669"/>
    <property type="project" value="UniProtKB-KW"/>
</dbReference>
<name>A0A9D0ZQB4_9FIRM</name>
<evidence type="ECO:0000256" key="5">
    <source>
        <dbReference type="ARBA" id="ARBA00022840"/>
    </source>
</evidence>
<dbReference type="AlphaFoldDB" id="A0A9D0ZQB4"/>
<dbReference type="Gene3D" id="3.30.200.20">
    <property type="entry name" value="Phosphorylase Kinase, domain 1"/>
    <property type="match status" value="1"/>
</dbReference>
<evidence type="ECO:0000256" key="6">
    <source>
        <dbReference type="ARBA" id="ARBA00023251"/>
    </source>
</evidence>